<accession>A0A165DCH9</accession>
<dbReference type="AlphaFoldDB" id="A0A165DCH9"/>
<feature type="transmembrane region" description="Helical" evidence="2">
    <location>
        <begin position="222"/>
        <end position="246"/>
    </location>
</feature>
<feature type="region of interest" description="Disordered" evidence="1">
    <location>
        <begin position="20"/>
        <end position="56"/>
    </location>
</feature>
<name>A0A165DCH9_9BASI</name>
<dbReference type="EMBL" id="KV424064">
    <property type="protein sequence ID" value="KZT52502.1"/>
    <property type="molecule type" value="Genomic_DNA"/>
</dbReference>
<keyword evidence="2" id="KW-0812">Transmembrane</keyword>
<evidence type="ECO:0000313" key="3">
    <source>
        <dbReference type="EMBL" id="KZT52502.1"/>
    </source>
</evidence>
<evidence type="ECO:0000256" key="1">
    <source>
        <dbReference type="SAM" id="MobiDB-lite"/>
    </source>
</evidence>
<sequence>MAPQAVATVPAQPPARAPVFVLSLSRPSPTRTADRRSPSGNWILHASPSPSVSDEKLAHQPALDADYWGSSAPAPMATYLSPYANAADMGAGKRQYKDPATLEAGALELGLPSPLPQYCHEADEPNEPDTIAKKLFVFGFMFPLLWLVGACILCVPLRAYPLPEPAPPLSPDAALSSSSTSSSATLTDAPAYTPHAAPRPANLDTVWTQGLVDLYGRAERHWAWRCVWALCALGLIGVAVVCALAGSHVI</sequence>
<gene>
    <name evidence="3" type="ORF">CALCODRAFT_512018</name>
</gene>
<organism evidence="3 4">
    <name type="scientific">Calocera cornea HHB12733</name>
    <dbReference type="NCBI Taxonomy" id="1353952"/>
    <lineage>
        <taxon>Eukaryota</taxon>
        <taxon>Fungi</taxon>
        <taxon>Dikarya</taxon>
        <taxon>Basidiomycota</taxon>
        <taxon>Agaricomycotina</taxon>
        <taxon>Dacrymycetes</taxon>
        <taxon>Dacrymycetales</taxon>
        <taxon>Dacrymycetaceae</taxon>
        <taxon>Calocera</taxon>
    </lineage>
</organism>
<proteinExistence type="predicted"/>
<evidence type="ECO:0000256" key="2">
    <source>
        <dbReference type="SAM" id="Phobius"/>
    </source>
</evidence>
<keyword evidence="2" id="KW-1133">Transmembrane helix</keyword>
<dbReference type="OrthoDB" id="3358294at2759"/>
<evidence type="ECO:0000313" key="4">
    <source>
        <dbReference type="Proteomes" id="UP000076842"/>
    </source>
</evidence>
<reference evidence="3 4" key="1">
    <citation type="journal article" date="2016" name="Mol. Biol. Evol.">
        <title>Comparative Genomics of Early-Diverging Mushroom-Forming Fungi Provides Insights into the Origins of Lignocellulose Decay Capabilities.</title>
        <authorList>
            <person name="Nagy L.G."/>
            <person name="Riley R."/>
            <person name="Tritt A."/>
            <person name="Adam C."/>
            <person name="Daum C."/>
            <person name="Floudas D."/>
            <person name="Sun H."/>
            <person name="Yadav J.S."/>
            <person name="Pangilinan J."/>
            <person name="Larsson K.H."/>
            <person name="Matsuura K."/>
            <person name="Barry K."/>
            <person name="Labutti K."/>
            <person name="Kuo R."/>
            <person name="Ohm R.A."/>
            <person name="Bhattacharya S.S."/>
            <person name="Shirouzu T."/>
            <person name="Yoshinaga Y."/>
            <person name="Martin F.M."/>
            <person name="Grigoriev I.V."/>
            <person name="Hibbett D.S."/>
        </authorList>
    </citation>
    <scope>NUCLEOTIDE SEQUENCE [LARGE SCALE GENOMIC DNA]</scope>
    <source>
        <strain evidence="3 4">HHB12733</strain>
    </source>
</reference>
<feature type="transmembrane region" description="Helical" evidence="2">
    <location>
        <begin position="135"/>
        <end position="160"/>
    </location>
</feature>
<protein>
    <submittedName>
        <fullName evidence="3">Uncharacterized protein</fullName>
    </submittedName>
</protein>
<dbReference type="InParanoid" id="A0A165DCH9"/>
<keyword evidence="2" id="KW-0472">Membrane</keyword>
<dbReference type="Proteomes" id="UP000076842">
    <property type="component" value="Unassembled WGS sequence"/>
</dbReference>
<keyword evidence="4" id="KW-1185">Reference proteome</keyword>